<dbReference type="AlphaFoldDB" id="A0A840N663"/>
<gene>
    <name evidence="2" type="ORF">BJ969_000232</name>
</gene>
<accession>A0A840N663</accession>
<sequence length="120" mass="12959">MHTIRNAVIAGVAALVLPMNGLATGVAHFVFEFGHRLAELSREAGVDRYGDFRTPGVNLRAGPGTSSVVLGVGNPGDQVRLRRQVVGEHVTCPGGARDDTWWQLLDRRTRVTGYVSACYL</sequence>
<protein>
    <recommendedName>
        <fullName evidence="1">SH3b domain-containing protein</fullName>
    </recommendedName>
</protein>
<dbReference type="Pfam" id="PF08239">
    <property type="entry name" value="SH3_3"/>
    <property type="match status" value="1"/>
</dbReference>
<comment type="caution">
    <text evidence="2">The sequence shown here is derived from an EMBL/GenBank/DDBJ whole genome shotgun (WGS) entry which is preliminary data.</text>
</comment>
<dbReference type="EMBL" id="JACHIV010000001">
    <property type="protein sequence ID" value="MBB5067144.1"/>
    <property type="molecule type" value="Genomic_DNA"/>
</dbReference>
<name>A0A840N663_9PSEU</name>
<feature type="domain" description="SH3b" evidence="1">
    <location>
        <begin position="56"/>
        <end position="120"/>
    </location>
</feature>
<dbReference type="Gene3D" id="2.30.30.40">
    <property type="entry name" value="SH3 Domains"/>
    <property type="match status" value="1"/>
</dbReference>
<evidence type="ECO:0000313" key="3">
    <source>
        <dbReference type="Proteomes" id="UP000580474"/>
    </source>
</evidence>
<organism evidence="2 3">
    <name type="scientific">Saccharopolyspora gloriosae</name>
    <dbReference type="NCBI Taxonomy" id="455344"/>
    <lineage>
        <taxon>Bacteria</taxon>
        <taxon>Bacillati</taxon>
        <taxon>Actinomycetota</taxon>
        <taxon>Actinomycetes</taxon>
        <taxon>Pseudonocardiales</taxon>
        <taxon>Pseudonocardiaceae</taxon>
        <taxon>Saccharopolyspora</taxon>
    </lineage>
</organism>
<evidence type="ECO:0000259" key="1">
    <source>
        <dbReference type="Pfam" id="PF08239"/>
    </source>
</evidence>
<dbReference type="RefSeq" id="WP_184476473.1">
    <property type="nucleotide sequence ID" value="NZ_JACHIV010000001.1"/>
</dbReference>
<proteinExistence type="predicted"/>
<reference evidence="2 3" key="1">
    <citation type="submission" date="2020-08" db="EMBL/GenBank/DDBJ databases">
        <title>Sequencing the genomes of 1000 actinobacteria strains.</title>
        <authorList>
            <person name="Klenk H.-P."/>
        </authorList>
    </citation>
    <scope>NUCLEOTIDE SEQUENCE [LARGE SCALE GENOMIC DNA]</scope>
    <source>
        <strain evidence="2 3">DSM 45582</strain>
    </source>
</reference>
<dbReference type="Proteomes" id="UP000580474">
    <property type="component" value="Unassembled WGS sequence"/>
</dbReference>
<keyword evidence="3" id="KW-1185">Reference proteome</keyword>
<evidence type="ECO:0000313" key="2">
    <source>
        <dbReference type="EMBL" id="MBB5067144.1"/>
    </source>
</evidence>
<dbReference type="InterPro" id="IPR003646">
    <property type="entry name" value="SH3-like_bac-type"/>
</dbReference>